<evidence type="ECO:0000313" key="2">
    <source>
        <dbReference type="EMBL" id="EAP71454.1"/>
    </source>
</evidence>
<feature type="compositionally biased region" description="Basic residues" evidence="1">
    <location>
        <begin position="1"/>
        <end position="18"/>
    </location>
</feature>
<evidence type="ECO:0000256" key="1">
    <source>
        <dbReference type="SAM" id="MobiDB-lite"/>
    </source>
</evidence>
<name>A0AB33V9C4_RALSU</name>
<organism evidence="2 3">
    <name type="scientific">Ralstonia solanacearum (strain UW551)</name>
    <dbReference type="NCBI Taxonomy" id="342110"/>
    <lineage>
        <taxon>Bacteria</taxon>
        <taxon>Pseudomonadati</taxon>
        <taxon>Pseudomonadota</taxon>
        <taxon>Betaproteobacteria</taxon>
        <taxon>Burkholderiales</taxon>
        <taxon>Burkholderiaceae</taxon>
        <taxon>Ralstonia</taxon>
        <taxon>Ralstonia solanacearum species complex</taxon>
    </lineage>
</organism>
<accession>A0AB33V9C4</accession>
<evidence type="ECO:0000313" key="3">
    <source>
        <dbReference type="Proteomes" id="UP000005933"/>
    </source>
</evidence>
<comment type="caution">
    <text evidence="2">The sequence shown here is derived from an EMBL/GenBank/DDBJ whole genome shotgun (WGS) entry which is preliminary data.</text>
</comment>
<protein>
    <submittedName>
        <fullName evidence="2">Uncharacterized protein</fullName>
    </submittedName>
</protein>
<feature type="compositionally biased region" description="Low complexity" evidence="1">
    <location>
        <begin position="39"/>
        <end position="48"/>
    </location>
</feature>
<dbReference type="AlphaFoldDB" id="A0AB33V9C4"/>
<reference evidence="2 3" key="1">
    <citation type="journal article" date="2006" name="Mol. Plant Microbe Interact.">
        <title>Identification of open reading frames unique to a select agent: Ralstonia solanacearum race 3 biovar 2.</title>
        <authorList>
            <person name="Gabriel D.W."/>
            <person name="Allen C."/>
            <person name="Schell M."/>
            <person name="Denny T.P."/>
            <person name="Greenberg J.T."/>
            <person name="Duan Y.P."/>
            <person name="Flores-Cruz Z."/>
            <person name="Huang Q."/>
            <person name="Clifford J.M."/>
            <person name="Presting G."/>
            <person name="Gonzalez E.T."/>
            <person name="Reddy J."/>
            <person name="Elphinstone J."/>
            <person name="Swanson J."/>
            <person name="Yao J."/>
            <person name="Mulholland V."/>
            <person name="Liu L."/>
            <person name="Farmerie W."/>
            <person name="Patnaikuni M."/>
            <person name="Balogh B."/>
            <person name="Norman D."/>
            <person name="Alvarez A."/>
            <person name="Castillo J.A."/>
            <person name="Jones J."/>
            <person name="Saddler G."/>
            <person name="Walunas T."/>
            <person name="Zhukov A."/>
            <person name="Mikhailova N."/>
        </authorList>
    </citation>
    <scope>NUCLEOTIDE SEQUENCE [LARGE SCALE GENOMIC DNA]</scope>
    <source>
        <strain evidence="2 3">UW551</strain>
    </source>
</reference>
<feature type="region of interest" description="Disordered" evidence="1">
    <location>
        <begin position="1"/>
        <end position="71"/>
    </location>
</feature>
<proteinExistence type="predicted"/>
<gene>
    <name evidence="2" type="ORF">RRSL_01287</name>
</gene>
<dbReference type="Proteomes" id="UP000005933">
    <property type="component" value="Unassembled WGS sequence"/>
</dbReference>
<sequence>MRRSRPTFRRQVPHRSRSRSCGNVIRPVEPGNGRRAARRAAGPRACRAGQRDRAAPRRERHPRFRRLPEKQRRAVPILVPVSAASCATRDKGGDAAERLAGGAALSGLRTSAAG</sequence>
<dbReference type="EMBL" id="AAKL01000052">
    <property type="protein sequence ID" value="EAP71454.1"/>
    <property type="molecule type" value="Genomic_DNA"/>
</dbReference>